<dbReference type="PANTHER" id="PTHR12829:SF4">
    <property type="entry name" value="N(6)-ADENINE-SPECIFIC METHYLTRANSFERASE METTL4"/>
    <property type="match status" value="1"/>
</dbReference>
<name>A0ABR4PU45_9HELO</name>
<dbReference type="Proteomes" id="UP001629113">
    <property type="component" value="Unassembled WGS sequence"/>
</dbReference>
<dbReference type="InterPro" id="IPR007757">
    <property type="entry name" value="MT-A70-like"/>
</dbReference>
<protein>
    <submittedName>
        <fullName evidence="2">MT-a70 family protein</fullName>
    </submittedName>
</protein>
<dbReference type="InterPro" id="IPR002052">
    <property type="entry name" value="DNA_methylase_N6_adenine_CS"/>
</dbReference>
<proteinExistence type="inferred from homology"/>
<evidence type="ECO:0000313" key="2">
    <source>
        <dbReference type="EMBL" id="KAL3426882.1"/>
    </source>
</evidence>
<sequence>MDSSILYQNGDHSVTLIDIPRSIESAQGYVNARRLVSSQPLEQPYPSVEPKSAKAIASFGEVSVGDLLLSKRLHFALEEIKEAHRGPWYIQRVTENIDSGHGSKRRRLDHLAIPSVHGEEEKMIHLGLAQLTGYKNEHSTALSVTFGTEMTVATLPPLSTFVCGELEDTLGIFMSSAPKFDLIILDPPWPNRSARRKQSYDISYGTPDIRSLLTMLPIKNHLQENGLVAIWVTNKSAFHDMLIEEGGVFDQWGVKLLEEWIWLKVTSNGEPICDIDSTWRKPYEVLLLARQTESSNRPPIQRRVIVGVPDLHSRKPNLKFLLESKIPSEYEALEIFARNLTSRWWAWGNEVLKFQTEEHWRIP</sequence>
<dbReference type="EMBL" id="JBFCZG010000001">
    <property type="protein sequence ID" value="KAL3426882.1"/>
    <property type="molecule type" value="Genomic_DNA"/>
</dbReference>
<comment type="caution">
    <text evidence="2">The sequence shown here is derived from an EMBL/GenBank/DDBJ whole genome shotgun (WGS) entry which is preliminary data.</text>
</comment>
<gene>
    <name evidence="2" type="ORF">PVAG01_00391</name>
</gene>
<dbReference type="Gene3D" id="3.40.50.150">
    <property type="entry name" value="Vaccinia Virus protein VP39"/>
    <property type="match status" value="1"/>
</dbReference>
<evidence type="ECO:0000313" key="3">
    <source>
        <dbReference type="Proteomes" id="UP001629113"/>
    </source>
</evidence>
<dbReference type="PANTHER" id="PTHR12829">
    <property type="entry name" value="N6-ADENOSINE-METHYLTRANSFERASE"/>
    <property type="match status" value="1"/>
</dbReference>
<dbReference type="Pfam" id="PF05063">
    <property type="entry name" value="MT-A70"/>
    <property type="match status" value="1"/>
</dbReference>
<dbReference type="PROSITE" id="PS51143">
    <property type="entry name" value="MT_A70"/>
    <property type="match status" value="1"/>
</dbReference>
<reference evidence="2 3" key="1">
    <citation type="submission" date="2024-06" db="EMBL/GenBank/DDBJ databases">
        <title>Complete genome of Phlyctema vagabunda strain 19-DSS-EL-015.</title>
        <authorList>
            <person name="Fiorenzani C."/>
        </authorList>
    </citation>
    <scope>NUCLEOTIDE SEQUENCE [LARGE SCALE GENOMIC DNA]</scope>
    <source>
        <strain evidence="2 3">19-DSS-EL-015</strain>
    </source>
</reference>
<organism evidence="2 3">
    <name type="scientific">Phlyctema vagabunda</name>
    <dbReference type="NCBI Taxonomy" id="108571"/>
    <lineage>
        <taxon>Eukaryota</taxon>
        <taxon>Fungi</taxon>
        <taxon>Dikarya</taxon>
        <taxon>Ascomycota</taxon>
        <taxon>Pezizomycotina</taxon>
        <taxon>Leotiomycetes</taxon>
        <taxon>Helotiales</taxon>
        <taxon>Dermateaceae</taxon>
        <taxon>Phlyctema</taxon>
    </lineage>
</organism>
<dbReference type="PROSITE" id="PS00092">
    <property type="entry name" value="N6_MTASE"/>
    <property type="match status" value="1"/>
</dbReference>
<dbReference type="SUPFAM" id="SSF53335">
    <property type="entry name" value="S-adenosyl-L-methionine-dependent methyltransferases"/>
    <property type="match status" value="1"/>
</dbReference>
<evidence type="ECO:0000256" key="1">
    <source>
        <dbReference type="PROSITE-ProRule" id="PRU00489"/>
    </source>
</evidence>
<dbReference type="InterPro" id="IPR029063">
    <property type="entry name" value="SAM-dependent_MTases_sf"/>
</dbReference>
<accession>A0ABR4PU45</accession>
<comment type="similarity">
    <text evidence="1">Belongs to the MT-A70-like family.</text>
</comment>
<keyword evidence="3" id="KW-1185">Reference proteome</keyword>